<dbReference type="EMBL" id="JAACXV010000365">
    <property type="protein sequence ID" value="KAF7279366.1"/>
    <property type="molecule type" value="Genomic_DNA"/>
</dbReference>
<reference evidence="1" key="1">
    <citation type="submission" date="2020-08" db="EMBL/GenBank/DDBJ databases">
        <title>Genome sequencing and assembly of the red palm weevil Rhynchophorus ferrugineus.</title>
        <authorList>
            <person name="Dias G.B."/>
            <person name="Bergman C.M."/>
            <person name="Manee M."/>
        </authorList>
    </citation>
    <scope>NUCLEOTIDE SEQUENCE</scope>
    <source>
        <strain evidence="1">AA-2017</strain>
        <tissue evidence="1">Whole larva</tissue>
    </source>
</reference>
<proteinExistence type="predicted"/>
<protein>
    <submittedName>
        <fullName evidence="1">Uncharacterized protein</fullName>
    </submittedName>
</protein>
<sequence length="114" mass="13093">MSISRLINSACIHRKRKKNPQTATGNSLPINVINPRPLVSTPPSPPPRLFLVAFGGSFSLKETHPFRDRSPVPNRYGRLWISSRFERTYERNLHNFRDPFPVDSRGGLDLWRLA</sequence>
<organism evidence="1 2">
    <name type="scientific">Rhynchophorus ferrugineus</name>
    <name type="common">Red palm weevil</name>
    <name type="synonym">Curculio ferrugineus</name>
    <dbReference type="NCBI Taxonomy" id="354439"/>
    <lineage>
        <taxon>Eukaryota</taxon>
        <taxon>Metazoa</taxon>
        <taxon>Ecdysozoa</taxon>
        <taxon>Arthropoda</taxon>
        <taxon>Hexapoda</taxon>
        <taxon>Insecta</taxon>
        <taxon>Pterygota</taxon>
        <taxon>Neoptera</taxon>
        <taxon>Endopterygota</taxon>
        <taxon>Coleoptera</taxon>
        <taxon>Polyphaga</taxon>
        <taxon>Cucujiformia</taxon>
        <taxon>Curculionidae</taxon>
        <taxon>Dryophthorinae</taxon>
        <taxon>Rhynchophorus</taxon>
    </lineage>
</organism>
<comment type="caution">
    <text evidence="1">The sequence shown here is derived from an EMBL/GenBank/DDBJ whole genome shotgun (WGS) entry which is preliminary data.</text>
</comment>
<dbReference type="Proteomes" id="UP000625711">
    <property type="component" value="Unassembled WGS sequence"/>
</dbReference>
<keyword evidence="2" id="KW-1185">Reference proteome</keyword>
<dbReference type="AlphaFoldDB" id="A0A834IHS6"/>
<name>A0A834IHS6_RHYFE</name>
<evidence type="ECO:0000313" key="1">
    <source>
        <dbReference type="EMBL" id="KAF7279366.1"/>
    </source>
</evidence>
<evidence type="ECO:0000313" key="2">
    <source>
        <dbReference type="Proteomes" id="UP000625711"/>
    </source>
</evidence>
<accession>A0A834IHS6</accession>
<gene>
    <name evidence="1" type="ORF">GWI33_007310</name>
</gene>